<dbReference type="RefSeq" id="WP_272182454.1">
    <property type="nucleotide sequence ID" value="NZ_JAQOMS010000002.1"/>
</dbReference>
<comment type="caution">
    <text evidence="1">The sequence shown here is derived from an EMBL/GenBank/DDBJ whole genome shotgun (WGS) entry which is preliminary data.</text>
</comment>
<reference evidence="1 2" key="1">
    <citation type="submission" date="2023-01" db="EMBL/GenBank/DDBJ databases">
        <title>Psychrosphaera sp. nov., isolated from marine algae.</title>
        <authorList>
            <person name="Bayburt H."/>
            <person name="Choi B.J."/>
            <person name="Kim J.M."/>
            <person name="Choi D.G."/>
            <person name="Jeon C.O."/>
        </authorList>
    </citation>
    <scope>NUCLEOTIDE SEQUENCE [LARGE SCALE GENOMIC DNA]</scope>
    <source>
        <strain evidence="1 2">G1-22</strain>
    </source>
</reference>
<dbReference type="EMBL" id="JAQOMS010000002">
    <property type="protein sequence ID" value="MDC2891488.1"/>
    <property type="molecule type" value="Genomic_DNA"/>
</dbReference>
<dbReference type="Proteomes" id="UP001528411">
    <property type="component" value="Unassembled WGS sequence"/>
</dbReference>
<organism evidence="1 2">
    <name type="scientific">Psychrosphaera algicola</name>
    <dbReference type="NCBI Taxonomy" id="3023714"/>
    <lineage>
        <taxon>Bacteria</taxon>
        <taxon>Pseudomonadati</taxon>
        <taxon>Pseudomonadota</taxon>
        <taxon>Gammaproteobacteria</taxon>
        <taxon>Alteromonadales</taxon>
        <taxon>Pseudoalteromonadaceae</taxon>
        <taxon>Psychrosphaera</taxon>
    </lineage>
</organism>
<keyword evidence="2" id="KW-1185">Reference proteome</keyword>
<proteinExistence type="predicted"/>
<name>A0ABT5FJX6_9GAMM</name>
<evidence type="ECO:0000313" key="2">
    <source>
        <dbReference type="Proteomes" id="UP001528411"/>
    </source>
</evidence>
<accession>A0ABT5FJX6</accession>
<gene>
    <name evidence="1" type="ORF">PN838_25660</name>
</gene>
<evidence type="ECO:0000313" key="1">
    <source>
        <dbReference type="EMBL" id="MDC2891488.1"/>
    </source>
</evidence>
<sequence>MSQKVEQNLTEKAPELQKLRDFGKDLDEWESTLKNKAEDKIDALIDNKKQQFEDKIKKKPKTKLKIN</sequence>
<protein>
    <submittedName>
        <fullName evidence="1">Uncharacterized protein</fullName>
    </submittedName>
</protein>